<feature type="compositionally biased region" description="Pro residues" evidence="1">
    <location>
        <begin position="77"/>
        <end position="89"/>
    </location>
</feature>
<dbReference type="EMBL" id="CYRY02024355">
    <property type="protein sequence ID" value="VCW98114.1"/>
    <property type="molecule type" value="Genomic_DNA"/>
</dbReference>
<protein>
    <submittedName>
        <fullName evidence="2">Uncharacterized protein</fullName>
    </submittedName>
</protein>
<feature type="compositionally biased region" description="Polar residues" evidence="1">
    <location>
        <begin position="11"/>
        <end position="20"/>
    </location>
</feature>
<reference evidence="2 3" key="1">
    <citation type="submission" date="2018-10" db="EMBL/GenBank/DDBJ databases">
        <authorList>
            <person name="Ekblom R."/>
            <person name="Jareborg N."/>
        </authorList>
    </citation>
    <scope>NUCLEOTIDE SEQUENCE [LARGE SCALE GENOMIC DNA]</scope>
    <source>
        <tissue evidence="2">Muscle</tissue>
    </source>
</reference>
<evidence type="ECO:0000313" key="3">
    <source>
        <dbReference type="Proteomes" id="UP000269945"/>
    </source>
</evidence>
<evidence type="ECO:0000313" key="2">
    <source>
        <dbReference type="EMBL" id="VCW98114.1"/>
    </source>
</evidence>
<feature type="region of interest" description="Disordered" evidence="1">
    <location>
        <begin position="1"/>
        <end position="20"/>
    </location>
</feature>
<keyword evidence="3" id="KW-1185">Reference proteome</keyword>
<sequence>DPHRRLDPLSLSGTPSPSRIFTLQYRSSTPSTQSGIPAPSFLSRDSHPRSEPVKTQVLICHPASGAPRIDSQVPHPGSDPPQVPRPAPR</sequence>
<evidence type="ECO:0000256" key="1">
    <source>
        <dbReference type="SAM" id="MobiDB-lite"/>
    </source>
</evidence>
<name>A0A9X9LWK1_GULGU</name>
<proteinExistence type="predicted"/>
<organism evidence="2 3">
    <name type="scientific">Gulo gulo</name>
    <name type="common">Wolverine</name>
    <name type="synonym">Gluton</name>
    <dbReference type="NCBI Taxonomy" id="48420"/>
    <lineage>
        <taxon>Eukaryota</taxon>
        <taxon>Metazoa</taxon>
        <taxon>Chordata</taxon>
        <taxon>Craniata</taxon>
        <taxon>Vertebrata</taxon>
        <taxon>Euteleostomi</taxon>
        <taxon>Mammalia</taxon>
        <taxon>Eutheria</taxon>
        <taxon>Laurasiatheria</taxon>
        <taxon>Carnivora</taxon>
        <taxon>Caniformia</taxon>
        <taxon>Musteloidea</taxon>
        <taxon>Mustelidae</taxon>
        <taxon>Guloninae</taxon>
        <taxon>Gulo</taxon>
    </lineage>
</organism>
<feature type="non-terminal residue" evidence="2">
    <location>
        <position position="89"/>
    </location>
</feature>
<dbReference type="AlphaFoldDB" id="A0A9X9LWK1"/>
<accession>A0A9X9LWK1</accession>
<comment type="caution">
    <text evidence="2">The sequence shown here is derived from an EMBL/GenBank/DDBJ whole genome shotgun (WGS) entry which is preliminary data.</text>
</comment>
<gene>
    <name evidence="2" type="ORF">BN2614_LOCUS7</name>
</gene>
<feature type="non-terminal residue" evidence="2">
    <location>
        <position position="1"/>
    </location>
</feature>
<feature type="region of interest" description="Disordered" evidence="1">
    <location>
        <begin position="27"/>
        <end position="89"/>
    </location>
</feature>
<dbReference type="Proteomes" id="UP000269945">
    <property type="component" value="Unassembled WGS sequence"/>
</dbReference>